<feature type="transmembrane region" description="Helical" evidence="1">
    <location>
        <begin position="326"/>
        <end position="351"/>
    </location>
</feature>
<keyword evidence="1" id="KW-1133">Transmembrane helix</keyword>
<gene>
    <name evidence="2" type="ORF">AGI3411_02723</name>
</gene>
<feature type="transmembrane region" description="Helical" evidence="1">
    <location>
        <begin position="139"/>
        <end position="159"/>
    </location>
</feature>
<keyword evidence="3" id="KW-1185">Reference proteome</keyword>
<dbReference type="RefSeq" id="WP_129527917.1">
    <property type="nucleotide sequence ID" value="NZ_UFQB01000010.1"/>
</dbReference>
<proteinExistence type="predicted"/>
<evidence type="ECO:0000313" key="2">
    <source>
        <dbReference type="EMBL" id="SSW66784.1"/>
    </source>
</evidence>
<feature type="transmembrane region" description="Helical" evidence="1">
    <location>
        <begin position="12"/>
        <end position="34"/>
    </location>
</feature>
<evidence type="ECO:0000256" key="1">
    <source>
        <dbReference type="SAM" id="Phobius"/>
    </source>
</evidence>
<reference evidence="2 3" key="1">
    <citation type="submission" date="2018-07" db="EMBL/GenBank/DDBJ databases">
        <authorList>
            <person name="Peeters C."/>
        </authorList>
    </citation>
    <scope>NUCLEOTIDE SEQUENCE [LARGE SCALE GENOMIC DNA]</scope>
    <source>
        <strain evidence="2 3">LMG 3411</strain>
    </source>
</reference>
<dbReference type="Pfam" id="PF03929">
    <property type="entry name" value="PepSY_TM"/>
    <property type="match status" value="1"/>
</dbReference>
<organism evidence="2 3">
    <name type="scientific">Achromobacter agilis</name>
    <dbReference type="NCBI Taxonomy" id="1353888"/>
    <lineage>
        <taxon>Bacteria</taxon>
        <taxon>Pseudomonadati</taxon>
        <taxon>Pseudomonadota</taxon>
        <taxon>Betaproteobacteria</taxon>
        <taxon>Burkholderiales</taxon>
        <taxon>Alcaligenaceae</taxon>
        <taxon>Achromobacter</taxon>
    </lineage>
</organism>
<keyword evidence="1" id="KW-0472">Membrane</keyword>
<dbReference type="PANTHER" id="PTHR34219">
    <property type="entry name" value="IRON-REGULATED INNER MEMBRANE PROTEIN-RELATED"/>
    <property type="match status" value="1"/>
</dbReference>
<feature type="transmembrane region" description="Helical" evidence="1">
    <location>
        <begin position="187"/>
        <end position="206"/>
    </location>
</feature>
<dbReference type="Proteomes" id="UP000289184">
    <property type="component" value="Unassembled WGS sequence"/>
</dbReference>
<protein>
    <recommendedName>
        <fullName evidence="4">PepSY domain-containing protein</fullName>
    </recommendedName>
</protein>
<name>A0A446CFW3_9BURK</name>
<evidence type="ECO:0000313" key="3">
    <source>
        <dbReference type="Proteomes" id="UP000289184"/>
    </source>
</evidence>
<dbReference type="OrthoDB" id="7238323at2"/>
<keyword evidence="1" id="KW-0812">Transmembrane</keyword>
<accession>A0A446CFW3</accession>
<dbReference type="EMBL" id="UFQB01000010">
    <property type="protein sequence ID" value="SSW66784.1"/>
    <property type="molecule type" value="Genomic_DNA"/>
</dbReference>
<dbReference type="AlphaFoldDB" id="A0A446CFW3"/>
<dbReference type="InterPro" id="IPR005625">
    <property type="entry name" value="PepSY-ass_TM"/>
</dbReference>
<evidence type="ECO:0008006" key="4">
    <source>
        <dbReference type="Google" id="ProtNLM"/>
    </source>
</evidence>
<sequence>MPRRIWLFCHRWIALGLGGILILSGLTGALLVAARPLEAFLHPDCFVAGNGTATQPASFESLRRGLEAEFGPQASFTFRPPRAPGETMQVRVRSAWRGTVCLDPASGREQGRQGENAGVVAIVYRLHSALMLEQTGKAVLAWAALAYLVLMVSGLILWWPRKWPPSLRMAFGKGTLRALFDLHRNGGAILALALAVCMASGAYLAWRPIGNWITLASGQARVVAPRLPAPQGAPRPMRPLDELAAAAQAAFPDGRIGFLLYTPHADRPLAIRMKVPDDPHPNGRSTVWLDPRDGSVLAAQRWNELDPGTRINSILYPLHTGELGGAAGQAIVALLGLGLGALGISGIWLWWRRQSLRRKPTRSGGSCASPGQGAAP</sequence>